<evidence type="ECO:0000313" key="2">
    <source>
        <dbReference type="Proteomes" id="UP000502035"/>
    </source>
</evidence>
<sequence length="129" mass="13612">MSDGDEAREPDVGTLADEATKLLGALSGWARQHGEGFEDGLSGVGEHVSTAAHNLNEHLATGSAECTVCPLCRAVHTVRHLSPEVKEHLAVAATSLIHAAAGMLETRPARSGRERGEVEHIDLEETDGE</sequence>
<dbReference type="KEGG" id="npi:G7071_16995"/>
<dbReference type="Proteomes" id="UP000502035">
    <property type="component" value="Chromosome"/>
</dbReference>
<reference evidence="1 2" key="1">
    <citation type="submission" date="2020-03" db="EMBL/GenBank/DDBJ databases">
        <title>Nocardioides sp. nov., isolated from fish.</title>
        <authorList>
            <person name="Hyun D.-W."/>
            <person name="Bae J.-W."/>
        </authorList>
    </citation>
    <scope>NUCLEOTIDE SEQUENCE [LARGE SCALE GENOMIC DNA]</scope>
    <source>
        <strain evidence="1 2">HDW12A</strain>
    </source>
</reference>
<proteinExistence type="predicted"/>
<dbReference type="AlphaFoldDB" id="A0A6G7YJH6"/>
<evidence type="ECO:0000313" key="1">
    <source>
        <dbReference type="EMBL" id="QIK76876.1"/>
    </source>
</evidence>
<dbReference type="RefSeq" id="WP_166320561.1">
    <property type="nucleotide sequence ID" value="NZ_CP049866.1"/>
</dbReference>
<accession>A0A6G7YJH6</accession>
<protein>
    <submittedName>
        <fullName evidence="1">Uncharacterized protein</fullName>
    </submittedName>
</protein>
<name>A0A6G7YJH6_9ACTN</name>
<gene>
    <name evidence="1" type="ORF">G7071_16995</name>
</gene>
<keyword evidence="2" id="KW-1185">Reference proteome</keyword>
<organism evidence="1 2">
    <name type="scientific">Nocardioides piscis</name>
    <dbReference type="NCBI Taxonomy" id="2714938"/>
    <lineage>
        <taxon>Bacteria</taxon>
        <taxon>Bacillati</taxon>
        <taxon>Actinomycetota</taxon>
        <taxon>Actinomycetes</taxon>
        <taxon>Propionibacteriales</taxon>
        <taxon>Nocardioidaceae</taxon>
        <taxon>Nocardioides</taxon>
    </lineage>
</organism>
<dbReference type="EMBL" id="CP049866">
    <property type="protein sequence ID" value="QIK76876.1"/>
    <property type="molecule type" value="Genomic_DNA"/>
</dbReference>